<accession>A0ABV5P2Z4</accession>
<dbReference type="Pfam" id="PF03837">
    <property type="entry name" value="RecT"/>
    <property type="match status" value="1"/>
</dbReference>
<dbReference type="Proteomes" id="UP001589568">
    <property type="component" value="Unassembled WGS sequence"/>
</dbReference>
<evidence type="ECO:0000313" key="2">
    <source>
        <dbReference type="EMBL" id="MFB9476954.1"/>
    </source>
</evidence>
<reference evidence="2 3" key="1">
    <citation type="submission" date="2024-09" db="EMBL/GenBank/DDBJ databases">
        <authorList>
            <person name="Sun Q."/>
            <person name="Mori K."/>
        </authorList>
    </citation>
    <scope>NUCLEOTIDE SEQUENCE [LARGE SCALE GENOMIC DNA]</scope>
    <source>
        <strain evidence="2 3">JCM 3324</strain>
    </source>
</reference>
<dbReference type="InterPro" id="IPR018330">
    <property type="entry name" value="RecT_fam"/>
</dbReference>
<keyword evidence="3" id="KW-1185">Reference proteome</keyword>
<dbReference type="NCBIfam" id="TIGR01913">
    <property type="entry name" value="bet_lambda"/>
    <property type="match status" value="1"/>
</dbReference>
<sequence>MNSTTETPPPDAPNDLDAIDAIDIDTVPAGALVIADDQRFWTDQQRAVLYAMGVERYCPKAELAAFLHLCQRRRLDPFLKQVYLIGRTGRDGRRKYTPQTSIDAFRLIAHRAAQKAGTSYGYEPTVYVDWDGTKYEEWIFDRPPAAVKWTVVRADGMRFYAQARYRAYLQLSRDGSPTATWERMPDVMLGKCAEALALRMAWPEDLGGIYTDDEMGQADNPVGVEVKVPSGPVIRATAERVDQPQPQPRRAAARPQAETPRPQDEAPQAETPQGDAADVERLRAAMRKLLVECGIETESAQQATCTALVGVHVKSLDDLDEQQIRKVGQAAKYASKQDKPRAAIAAVMNAAMNRRNKAQGEAA</sequence>
<protein>
    <submittedName>
        <fullName evidence="2">Phage recombination protein Bet</fullName>
    </submittedName>
</protein>
<name>A0ABV5P2Z4_9ACTN</name>
<dbReference type="EMBL" id="JBHMCF010000057">
    <property type="protein sequence ID" value="MFB9476954.1"/>
    <property type="molecule type" value="Genomic_DNA"/>
</dbReference>
<feature type="region of interest" description="Disordered" evidence="1">
    <location>
        <begin position="238"/>
        <end position="276"/>
    </location>
</feature>
<dbReference type="InterPro" id="IPR010183">
    <property type="entry name" value="Phage_lambda_Bet"/>
</dbReference>
<feature type="compositionally biased region" description="Low complexity" evidence="1">
    <location>
        <begin position="248"/>
        <end position="260"/>
    </location>
</feature>
<evidence type="ECO:0000256" key="1">
    <source>
        <dbReference type="SAM" id="MobiDB-lite"/>
    </source>
</evidence>
<proteinExistence type="predicted"/>
<dbReference type="RefSeq" id="WP_379485243.1">
    <property type="nucleotide sequence ID" value="NZ_JBHMCF010000057.1"/>
</dbReference>
<organism evidence="2 3">
    <name type="scientific">Nonomuraea salmonea</name>
    <dbReference type="NCBI Taxonomy" id="46181"/>
    <lineage>
        <taxon>Bacteria</taxon>
        <taxon>Bacillati</taxon>
        <taxon>Actinomycetota</taxon>
        <taxon>Actinomycetes</taxon>
        <taxon>Streptosporangiales</taxon>
        <taxon>Streptosporangiaceae</taxon>
        <taxon>Nonomuraea</taxon>
    </lineage>
</organism>
<comment type="caution">
    <text evidence="2">The sequence shown here is derived from an EMBL/GenBank/DDBJ whole genome shotgun (WGS) entry which is preliminary data.</text>
</comment>
<evidence type="ECO:0000313" key="3">
    <source>
        <dbReference type="Proteomes" id="UP001589568"/>
    </source>
</evidence>
<gene>
    <name evidence="2" type="primary">bet</name>
    <name evidence="2" type="ORF">ACFFR3_46320</name>
</gene>